<protein>
    <submittedName>
        <fullName evidence="3">SDR family oxidoreductase</fullName>
    </submittedName>
</protein>
<dbReference type="Proteomes" id="UP001500603">
    <property type="component" value="Unassembled WGS sequence"/>
</dbReference>
<dbReference type="PRINTS" id="PR00081">
    <property type="entry name" value="GDHRDH"/>
</dbReference>
<evidence type="ECO:0000313" key="3">
    <source>
        <dbReference type="EMBL" id="GAA5041997.1"/>
    </source>
</evidence>
<comment type="caution">
    <text evidence="3">The sequence shown here is derived from an EMBL/GenBank/DDBJ whole genome shotgun (WGS) entry which is preliminary data.</text>
</comment>
<dbReference type="InterPro" id="IPR002347">
    <property type="entry name" value="SDR_fam"/>
</dbReference>
<comment type="similarity">
    <text evidence="1">Belongs to the short-chain dehydrogenases/reductases (SDR) family.</text>
</comment>
<dbReference type="RefSeq" id="WP_345493003.1">
    <property type="nucleotide sequence ID" value="NZ_BAABJM010000001.1"/>
</dbReference>
<reference evidence="4" key="1">
    <citation type="journal article" date="2019" name="Int. J. Syst. Evol. Microbiol.">
        <title>The Global Catalogue of Microorganisms (GCM) 10K type strain sequencing project: providing services to taxonomists for standard genome sequencing and annotation.</title>
        <authorList>
            <consortium name="The Broad Institute Genomics Platform"/>
            <consortium name="The Broad Institute Genome Sequencing Center for Infectious Disease"/>
            <person name="Wu L."/>
            <person name="Ma J."/>
        </authorList>
    </citation>
    <scope>NUCLEOTIDE SEQUENCE [LARGE SCALE GENOMIC DNA]</scope>
    <source>
        <strain evidence="4">JCM 18298</strain>
    </source>
</reference>
<name>A0ABP9JU79_9NOCA</name>
<dbReference type="PANTHER" id="PTHR42760:SF133">
    <property type="entry name" value="3-OXOACYL-[ACYL-CARRIER-PROTEIN] REDUCTASE"/>
    <property type="match status" value="1"/>
</dbReference>
<evidence type="ECO:0000256" key="1">
    <source>
        <dbReference type="ARBA" id="ARBA00006484"/>
    </source>
</evidence>
<dbReference type="InterPro" id="IPR036291">
    <property type="entry name" value="NAD(P)-bd_dom_sf"/>
</dbReference>
<sequence length="262" mass="26673">MDLQLTGKTALITGASKGIGLEVARTLAAEGVRVAAAARTITPELAALDDVHPITADLASSTGPTELVEQAIGELGALDILVNNVGGVRPGISHGQRFAEIDDAAWQEALDLNLMSAVRVTRSAIPSLTGQRGIIINISSIGARFAHPPIEYGVAKAALTNLGKALAEDLGPDGVRVLTVSPGPTATRNWTAPDGMGADLAREAGLGLDDFLAALPARMGITTGRLTDPAETAALITFLASSAAGNITGVDYVIDGGVLKTV</sequence>
<keyword evidence="2" id="KW-0560">Oxidoreductase</keyword>
<keyword evidence="4" id="KW-1185">Reference proteome</keyword>
<proteinExistence type="inferred from homology"/>
<dbReference type="EMBL" id="BAABJM010000001">
    <property type="protein sequence ID" value="GAA5041997.1"/>
    <property type="molecule type" value="Genomic_DNA"/>
</dbReference>
<dbReference type="PRINTS" id="PR00080">
    <property type="entry name" value="SDRFAMILY"/>
</dbReference>
<evidence type="ECO:0000313" key="4">
    <source>
        <dbReference type="Proteomes" id="UP001500603"/>
    </source>
</evidence>
<dbReference type="Pfam" id="PF13561">
    <property type="entry name" value="adh_short_C2"/>
    <property type="match status" value="1"/>
</dbReference>
<dbReference type="Gene3D" id="3.40.50.720">
    <property type="entry name" value="NAD(P)-binding Rossmann-like Domain"/>
    <property type="match status" value="1"/>
</dbReference>
<accession>A0ABP9JU79</accession>
<organism evidence="3 4">
    <name type="scientific">Nocardia callitridis</name>
    <dbReference type="NCBI Taxonomy" id="648753"/>
    <lineage>
        <taxon>Bacteria</taxon>
        <taxon>Bacillati</taxon>
        <taxon>Actinomycetota</taxon>
        <taxon>Actinomycetes</taxon>
        <taxon>Mycobacteriales</taxon>
        <taxon>Nocardiaceae</taxon>
        <taxon>Nocardia</taxon>
    </lineage>
</organism>
<dbReference type="SUPFAM" id="SSF51735">
    <property type="entry name" value="NAD(P)-binding Rossmann-fold domains"/>
    <property type="match status" value="1"/>
</dbReference>
<evidence type="ECO:0000256" key="2">
    <source>
        <dbReference type="ARBA" id="ARBA00023002"/>
    </source>
</evidence>
<dbReference type="PANTHER" id="PTHR42760">
    <property type="entry name" value="SHORT-CHAIN DEHYDROGENASES/REDUCTASES FAMILY MEMBER"/>
    <property type="match status" value="1"/>
</dbReference>
<gene>
    <name evidence="3" type="ORF">GCM10023318_01660</name>
</gene>